<evidence type="ECO:0000256" key="2">
    <source>
        <dbReference type="ARBA" id="ARBA00010942"/>
    </source>
</evidence>
<feature type="transmembrane region" description="Helical" evidence="8">
    <location>
        <begin position="1019"/>
        <end position="1045"/>
    </location>
</feature>
<dbReference type="InterPro" id="IPR027463">
    <property type="entry name" value="AcrB_DN_DC_subdom"/>
</dbReference>
<dbReference type="PANTHER" id="PTHR32063">
    <property type="match status" value="1"/>
</dbReference>
<feature type="transmembrane region" description="Helical" evidence="8">
    <location>
        <begin position="481"/>
        <end position="504"/>
    </location>
</feature>
<dbReference type="RefSeq" id="WP_394840417.1">
    <property type="nucleotide sequence ID" value="NZ_CP089929.1"/>
</dbReference>
<dbReference type="NCBIfam" id="TIGR00914">
    <property type="entry name" value="2A0601"/>
    <property type="match status" value="1"/>
</dbReference>
<dbReference type="InterPro" id="IPR004763">
    <property type="entry name" value="CusA-like"/>
</dbReference>
<keyword evidence="3" id="KW-0813">Transport</keyword>
<dbReference type="SUPFAM" id="SSF82693">
    <property type="entry name" value="Multidrug efflux transporter AcrB pore domain, PN1, PN2, PC1 and PC2 subdomains"/>
    <property type="match status" value="2"/>
</dbReference>
<dbReference type="PANTHER" id="PTHR32063:SF24">
    <property type="entry name" value="CATION EFFLUX SYSTEM (ACRB_ACRD_ACRF FAMILY)"/>
    <property type="match status" value="1"/>
</dbReference>
<keyword evidence="5 8" id="KW-0812">Transmembrane</keyword>
<dbReference type="Pfam" id="PF00873">
    <property type="entry name" value="ACR_tran"/>
    <property type="match status" value="1"/>
</dbReference>
<sequence>MLAFLSAVVRFSLRNRAIVLMATVLLVAAGIHAAFNLPIDAVPDVTNVQVQVITSAPALAPVEVEQYISVPVERAMAGVPRATEIRSISKYGLSVVTVVFRDGTDIYFARQQVGERLREAQDAVPERYGKPEMGPITSGLGEIYQFTVRNERLSLMELEEILDWQIAPQLRIVSGVVEVNSFGGEDRQYQIKLDPKRLQAAGVSIAQVVSALEKSNANAGGGYIEHDREQFVIGTRGLVKNLDDLGRVVIGSTPQGVPITIATVADVEFGARLRRGAATMNGQGEVVIGVALMLLGENSRTVTEAVKEKLAAIQPSLPAGTRIEAFYDRSTLVERTIKTVGKNLAEGAALVIVVLFLILGDVRSGLVVAVTIPLALLFAIIAMNALGLSGNLMSLGAIDFGLIVDGAVIIVENAVRRLTDRQREVGRALSADERRGIVEEATLEVRSASVFGETIIAIVYLPILTLTSIEGKLFRPMAITVLLALLGAFLFSLTLVPVLTSFFVRPLPPERGETWIVRTIHQRYVPALQACMRHRWRTVGIAVVGLVAAIGVGTRVGAEFVPQLDEGDLLVEARRLPGIALRESNATAMRLERVAREIPEVDHVVTRTGSPEVATDPMGIEQSDVYIGLKPREAWRRGVTKEDIARELEERMTADVPEIAGAISQPIQMRTNELVAGFRSDVALLVYGRDLDELRRLAERAAAAIRKVDGAVDVRVEQTAGLKYLRIEPDRAKLARYGLTVDDINQAAETMAVGHHVGNVLEGERRFGIVVKTQLALGDEASVNLEAFRALPLRSVSGQIVPLGDVADLGFVDGPAAINRENQSRRIGVEFNVRGRDLLSVVRDAQQRVAREVTLPQNLGGYRTEWGGQFLHYQEAKGRLAVVVPLALALILFLLWLAFRSVRLGLVIFLNVPFAVVGGVVLLWARDIPFSISAGIGFIALFGVAVLNGLVLVSFAQHLDNQMTRGPRPGEGPGTGKPAIQEAAEERLRPVLMTALVASLGFLPMALSTQPGAEVQRPLATVVIGGLLTATLLTLFVLPVIYTFFAAKGPKAPYPGE</sequence>
<feature type="transmembrane region" description="Helical" evidence="8">
    <location>
        <begin position="392"/>
        <end position="411"/>
    </location>
</feature>
<comment type="subcellular location">
    <subcellularLocation>
        <location evidence="1">Cell membrane</location>
        <topology evidence="1">Multi-pass membrane protein</topology>
    </subcellularLocation>
</comment>
<feature type="transmembrane region" description="Helical" evidence="8">
    <location>
        <begin position="539"/>
        <end position="558"/>
    </location>
</feature>
<dbReference type="PRINTS" id="PR00702">
    <property type="entry name" value="ACRIFLAVINRP"/>
</dbReference>
<dbReference type="Gene3D" id="3.30.70.1440">
    <property type="entry name" value="Multidrug efflux transporter AcrB pore domain"/>
    <property type="match status" value="1"/>
</dbReference>
<dbReference type="Gene3D" id="3.30.70.1320">
    <property type="entry name" value="Multidrug efflux transporter AcrB pore domain like"/>
    <property type="match status" value="1"/>
</dbReference>
<feature type="transmembrane region" description="Helical" evidence="8">
    <location>
        <begin position="880"/>
        <end position="899"/>
    </location>
</feature>
<accession>A0ABZ2LIJ1</accession>
<comment type="similarity">
    <text evidence="2">Belongs to the resistance-nodulation-cell division (RND) (TC 2.A.6) family.</text>
</comment>
<keyword evidence="4" id="KW-1003">Cell membrane</keyword>
<evidence type="ECO:0000256" key="8">
    <source>
        <dbReference type="SAM" id="Phobius"/>
    </source>
</evidence>
<dbReference type="InterPro" id="IPR001036">
    <property type="entry name" value="Acrflvin-R"/>
</dbReference>
<evidence type="ECO:0000256" key="5">
    <source>
        <dbReference type="ARBA" id="ARBA00022692"/>
    </source>
</evidence>
<keyword evidence="6 8" id="KW-1133">Transmembrane helix</keyword>
<name>A0ABZ2LIJ1_9BACT</name>
<keyword evidence="7 8" id="KW-0472">Membrane</keyword>
<reference evidence="9" key="1">
    <citation type="submission" date="2021-12" db="EMBL/GenBank/DDBJ databases">
        <title>Discovery of the Pendulisporaceae a myxobacterial family with distinct sporulation behavior and unique specialized metabolism.</title>
        <authorList>
            <person name="Garcia R."/>
            <person name="Popoff A."/>
            <person name="Bader C.D."/>
            <person name="Loehr J."/>
            <person name="Walesch S."/>
            <person name="Walt C."/>
            <person name="Boldt J."/>
            <person name="Bunk B."/>
            <person name="Haeckl F.J.F.P.J."/>
            <person name="Gunesch A.P."/>
            <person name="Birkelbach J."/>
            <person name="Nuebel U."/>
            <person name="Pietschmann T."/>
            <person name="Bach T."/>
            <person name="Mueller R."/>
        </authorList>
    </citation>
    <scope>NUCLEOTIDE SEQUENCE</scope>
    <source>
        <strain evidence="9">MSr11367</strain>
    </source>
</reference>
<feature type="transmembrane region" description="Helical" evidence="8">
    <location>
        <begin position="931"/>
        <end position="955"/>
    </location>
</feature>
<evidence type="ECO:0000313" key="10">
    <source>
        <dbReference type="Proteomes" id="UP001374803"/>
    </source>
</evidence>
<evidence type="ECO:0000313" key="9">
    <source>
        <dbReference type="EMBL" id="WXB10746.1"/>
    </source>
</evidence>
<evidence type="ECO:0000256" key="1">
    <source>
        <dbReference type="ARBA" id="ARBA00004651"/>
    </source>
</evidence>
<feature type="transmembrane region" description="Helical" evidence="8">
    <location>
        <begin position="450"/>
        <end position="469"/>
    </location>
</feature>
<feature type="transmembrane region" description="Helical" evidence="8">
    <location>
        <begin position="906"/>
        <end position="925"/>
    </location>
</feature>
<feature type="transmembrane region" description="Helical" evidence="8">
    <location>
        <begin position="366"/>
        <end position="386"/>
    </location>
</feature>
<feature type="transmembrane region" description="Helical" evidence="8">
    <location>
        <begin position="990"/>
        <end position="1007"/>
    </location>
</feature>
<dbReference type="SUPFAM" id="SSF82866">
    <property type="entry name" value="Multidrug efflux transporter AcrB transmembrane domain"/>
    <property type="match status" value="2"/>
</dbReference>
<keyword evidence="10" id="KW-1185">Reference proteome</keyword>
<gene>
    <name evidence="9" type="ORF">LVJ94_23210</name>
</gene>
<evidence type="ECO:0000256" key="4">
    <source>
        <dbReference type="ARBA" id="ARBA00022475"/>
    </source>
</evidence>
<dbReference type="EMBL" id="CP089983">
    <property type="protein sequence ID" value="WXB10746.1"/>
    <property type="molecule type" value="Genomic_DNA"/>
</dbReference>
<dbReference type="Gene3D" id="3.30.2090.10">
    <property type="entry name" value="Multidrug efflux transporter AcrB TolC docking domain, DN and DC subdomains"/>
    <property type="match status" value="2"/>
</dbReference>
<protein>
    <submittedName>
        <fullName evidence="9">CusA/CzcA family heavy metal efflux RND transporter</fullName>
    </submittedName>
</protein>
<evidence type="ECO:0000256" key="3">
    <source>
        <dbReference type="ARBA" id="ARBA00022448"/>
    </source>
</evidence>
<dbReference type="Gene3D" id="3.30.70.1430">
    <property type="entry name" value="Multidrug efflux transporter AcrB pore domain"/>
    <property type="match status" value="2"/>
</dbReference>
<proteinExistence type="inferred from homology"/>
<dbReference type="SUPFAM" id="SSF82714">
    <property type="entry name" value="Multidrug efflux transporter AcrB TolC docking domain, DN and DC subdomains"/>
    <property type="match status" value="2"/>
</dbReference>
<feature type="transmembrane region" description="Helical" evidence="8">
    <location>
        <begin position="340"/>
        <end position="359"/>
    </location>
</feature>
<evidence type="ECO:0000256" key="6">
    <source>
        <dbReference type="ARBA" id="ARBA00022989"/>
    </source>
</evidence>
<evidence type="ECO:0000256" key="7">
    <source>
        <dbReference type="ARBA" id="ARBA00023136"/>
    </source>
</evidence>
<organism evidence="9 10">
    <name type="scientific">Pendulispora rubella</name>
    <dbReference type="NCBI Taxonomy" id="2741070"/>
    <lineage>
        <taxon>Bacteria</taxon>
        <taxon>Pseudomonadati</taxon>
        <taxon>Myxococcota</taxon>
        <taxon>Myxococcia</taxon>
        <taxon>Myxococcales</taxon>
        <taxon>Sorangiineae</taxon>
        <taxon>Pendulisporaceae</taxon>
        <taxon>Pendulispora</taxon>
    </lineage>
</organism>
<dbReference type="Proteomes" id="UP001374803">
    <property type="component" value="Chromosome"/>
</dbReference>
<dbReference type="Gene3D" id="1.20.1640.10">
    <property type="entry name" value="Multidrug efflux transporter AcrB transmembrane domain"/>
    <property type="match status" value="2"/>
</dbReference>